<comment type="caution">
    <text evidence="1">The sequence shown here is derived from an EMBL/GenBank/DDBJ whole genome shotgun (WGS) entry which is preliminary data.</text>
</comment>
<dbReference type="AlphaFoldDB" id="A0A6I4HJ15"/>
<dbReference type="Pfam" id="PF05069">
    <property type="entry name" value="Phage_tail_S"/>
    <property type="match status" value="1"/>
</dbReference>
<dbReference type="InterPro" id="IPR006522">
    <property type="entry name" value="Phage_virion_morphogenesis"/>
</dbReference>
<name>A0A6I4HJ15_ACIBA</name>
<evidence type="ECO:0000313" key="1">
    <source>
        <dbReference type="EMBL" id="MVM90788.1"/>
    </source>
</evidence>
<protein>
    <submittedName>
        <fullName evidence="1">Virion morphogenesis protein</fullName>
    </submittedName>
</protein>
<accession>A0A6I4HJ15</accession>
<dbReference type="RefSeq" id="WP_041172333.1">
    <property type="nucleotide sequence ID" value="NZ_CP018254.1"/>
</dbReference>
<gene>
    <name evidence="1" type="ORF">GNY86_04560</name>
</gene>
<organism evidence="1 2">
    <name type="scientific">Acinetobacter baumannii</name>
    <dbReference type="NCBI Taxonomy" id="470"/>
    <lineage>
        <taxon>Bacteria</taxon>
        <taxon>Pseudomonadati</taxon>
        <taxon>Pseudomonadota</taxon>
        <taxon>Gammaproteobacteria</taxon>
        <taxon>Moraxellales</taxon>
        <taxon>Moraxellaceae</taxon>
        <taxon>Acinetobacter</taxon>
        <taxon>Acinetobacter calcoaceticus/baumannii complex</taxon>
    </lineage>
</organism>
<reference evidence="1 2" key="1">
    <citation type="submission" date="2019-11" db="EMBL/GenBank/DDBJ databases">
        <title>Multidrug-resistant Acinetobacter baumannii moving toward extensively drug-resistant over fifteen years in South of Brazil.</title>
        <authorList>
            <person name="Fedrigo N.H."/>
            <person name="Cerdeira L."/>
            <person name="Fuga B."/>
            <person name="Marini P.V.B."/>
            <person name="Shinohara D.R."/>
            <person name="Carrara-Marroni F.E."/>
            <person name="Lincopan N."/>
            <person name="Tognim M.C.B."/>
        </authorList>
    </citation>
    <scope>NUCLEOTIDE SEQUENCE [LARGE SCALE GENOMIC DNA]</scope>
    <source>
        <strain evidence="1 2">Ac576</strain>
    </source>
</reference>
<sequence>MSFIQIKNDALVSRLGQAADRMGDTTPLSAAIANTFAAITEDNFDAGGRPKWAGLAPDRSQSSYLYQSGNLRRSITTQYTRDQAIIGTNVPYAPILHNGGQTRPHVIRPRNKQALSFNGKVFKQVNHPGSKFPARPFLPMDEHGFLQKEAEDAVLDDVDFYWHRSFE</sequence>
<dbReference type="Proteomes" id="UP000439424">
    <property type="component" value="Unassembled WGS sequence"/>
</dbReference>
<evidence type="ECO:0000313" key="2">
    <source>
        <dbReference type="Proteomes" id="UP000439424"/>
    </source>
</evidence>
<dbReference type="EMBL" id="WPIP01000021">
    <property type="protein sequence ID" value="MVM90788.1"/>
    <property type="molecule type" value="Genomic_DNA"/>
</dbReference>
<proteinExistence type="predicted"/>